<dbReference type="PANTHER" id="PTHR46300">
    <property type="entry name" value="P450, PUTATIVE (EUROFUNG)-RELATED-RELATED"/>
    <property type="match status" value="1"/>
</dbReference>
<keyword evidence="6" id="KW-0408">Iron</keyword>
<evidence type="ECO:0000313" key="9">
    <source>
        <dbReference type="Proteomes" id="UP001383192"/>
    </source>
</evidence>
<proteinExistence type="inferred from homology"/>
<dbReference type="GO" id="GO:0005506">
    <property type="term" value="F:iron ion binding"/>
    <property type="evidence" value="ECO:0007669"/>
    <property type="project" value="InterPro"/>
</dbReference>
<reference evidence="8 9" key="1">
    <citation type="submission" date="2024-01" db="EMBL/GenBank/DDBJ databases">
        <title>A draft genome for a cacao thread blight-causing isolate of Paramarasmius palmivorus.</title>
        <authorList>
            <person name="Baruah I.K."/>
            <person name="Bukari Y."/>
            <person name="Amoako-Attah I."/>
            <person name="Meinhardt L.W."/>
            <person name="Bailey B.A."/>
            <person name="Cohen S.P."/>
        </authorList>
    </citation>
    <scope>NUCLEOTIDE SEQUENCE [LARGE SCALE GENOMIC DNA]</scope>
    <source>
        <strain evidence="8 9">GH-12</strain>
    </source>
</reference>
<evidence type="ECO:0000256" key="5">
    <source>
        <dbReference type="ARBA" id="ARBA00023002"/>
    </source>
</evidence>
<evidence type="ECO:0000256" key="7">
    <source>
        <dbReference type="ARBA" id="ARBA00023033"/>
    </source>
</evidence>
<dbReference type="GO" id="GO:0020037">
    <property type="term" value="F:heme binding"/>
    <property type="evidence" value="ECO:0007669"/>
    <property type="project" value="InterPro"/>
</dbReference>
<evidence type="ECO:0000256" key="1">
    <source>
        <dbReference type="ARBA" id="ARBA00001971"/>
    </source>
</evidence>
<name>A0AAW0BWS6_9AGAR</name>
<dbReference type="Proteomes" id="UP001383192">
    <property type="component" value="Unassembled WGS sequence"/>
</dbReference>
<dbReference type="InterPro" id="IPR050364">
    <property type="entry name" value="Cytochrome_P450_fung"/>
</dbReference>
<keyword evidence="3" id="KW-0349">Heme</keyword>
<organism evidence="8 9">
    <name type="scientific">Paramarasmius palmivorus</name>
    <dbReference type="NCBI Taxonomy" id="297713"/>
    <lineage>
        <taxon>Eukaryota</taxon>
        <taxon>Fungi</taxon>
        <taxon>Dikarya</taxon>
        <taxon>Basidiomycota</taxon>
        <taxon>Agaricomycotina</taxon>
        <taxon>Agaricomycetes</taxon>
        <taxon>Agaricomycetidae</taxon>
        <taxon>Agaricales</taxon>
        <taxon>Marasmiineae</taxon>
        <taxon>Marasmiaceae</taxon>
        <taxon>Paramarasmius</taxon>
    </lineage>
</organism>
<comment type="caution">
    <text evidence="8">The sequence shown here is derived from an EMBL/GenBank/DDBJ whole genome shotgun (WGS) entry which is preliminary data.</text>
</comment>
<comment type="cofactor">
    <cofactor evidence="1">
        <name>heme</name>
        <dbReference type="ChEBI" id="CHEBI:30413"/>
    </cofactor>
</comment>
<evidence type="ECO:0000256" key="3">
    <source>
        <dbReference type="ARBA" id="ARBA00022617"/>
    </source>
</evidence>
<protein>
    <submittedName>
        <fullName evidence="8">Uncharacterized protein</fullName>
    </submittedName>
</protein>
<evidence type="ECO:0000256" key="6">
    <source>
        <dbReference type="ARBA" id="ARBA00023004"/>
    </source>
</evidence>
<evidence type="ECO:0000313" key="8">
    <source>
        <dbReference type="EMBL" id="KAK7031230.1"/>
    </source>
</evidence>
<dbReference type="Gene3D" id="1.10.630.10">
    <property type="entry name" value="Cytochrome P450"/>
    <property type="match status" value="1"/>
</dbReference>
<keyword evidence="7" id="KW-0503">Monooxygenase</keyword>
<keyword evidence="4" id="KW-0479">Metal-binding</keyword>
<evidence type="ECO:0000256" key="2">
    <source>
        <dbReference type="ARBA" id="ARBA00010617"/>
    </source>
</evidence>
<dbReference type="InterPro" id="IPR036396">
    <property type="entry name" value="Cyt_P450_sf"/>
</dbReference>
<dbReference type="SUPFAM" id="SSF48264">
    <property type="entry name" value="Cytochrome P450"/>
    <property type="match status" value="1"/>
</dbReference>
<accession>A0AAW0BWS6</accession>
<keyword evidence="5" id="KW-0560">Oxidoreductase</keyword>
<dbReference type="AlphaFoldDB" id="A0AAW0BWS6"/>
<dbReference type="GO" id="GO:0004497">
    <property type="term" value="F:monooxygenase activity"/>
    <property type="evidence" value="ECO:0007669"/>
    <property type="project" value="UniProtKB-KW"/>
</dbReference>
<keyword evidence="9" id="KW-1185">Reference proteome</keyword>
<dbReference type="PANTHER" id="PTHR46300:SF5">
    <property type="entry name" value="CYTOCHROME P450"/>
    <property type="match status" value="1"/>
</dbReference>
<comment type="similarity">
    <text evidence="2">Belongs to the cytochrome P450 family.</text>
</comment>
<dbReference type="EMBL" id="JAYKXP010000070">
    <property type="protein sequence ID" value="KAK7031230.1"/>
    <property type="molecule type" value="Genomic_DNA"/>
</dbReference>
<gene>
    <name evidence="8" type="ORF">VNI00_013646</name>
</gene>
<evidence type="ECO:0000256" key="4">
    <source>
        <dbReference type="ARBA" id="ARBA00022723"/>
    </source>
</evidence>
<dbReference type="GO" id="GO:0016705">
    <property type="term" value="F:oxidoreductase activity, acting on paired donors, with incorporation or reduction of molecular oxygen"/>
    <property type="evidence" value="ECO:0007669"/>
    <property type="project" value="InterPro"/>
</dbReference>
<sequence>MFDVKIRKDQPRWVTYRDWSRQHNSDIVYVNVFGEHMVILNSLKSTAELLEKRSGNYSDRPPMYMANDLMKWEWDFVRE</sequence>